<evidence type="ECO:0000313" key="1">
    <source>
        <dbReference type="EMBL" id="KAJ1136255.1"/>
    </source>
</evidence>
<proteinExistence type="predicted"/>
<name>A0AAV7QAL6_PLEWA</name>
<dbReference type="Proteomes" id="UP001066276">
    <property type="component" value="Chromosome 6"/>
</dbReference>
<keyword evidence="2" id="KW-1185">Reference proteome</keyword>
<evidence type="ECO:0000313" key="2">
    <source>
        <dbReference type="Proteomes" id="UP001066276"/>
    </source>
</evidence>
<accession>A0AAV7QAL6</accession>
<feature type="non-terminal residue" evidence="1">
    <location>
        <position position="55"/>
    </location>
</feature>
<dbReference type="AlphaFoldDB" id="A0AAV7QAL6"/>
<protein>
    <submittedName>
        <fullName evidence="1">Uncharacterized protein</fullName>
    </submittedName>
</protein>
<organism evidence="1 2">
    <name type="scientific">Pleurodeles waltl</name>
    <name type="common">Iberian ribbed newt</name>
    <dbReference type="NCBI Taxonomy" id="8319"/>
    <lineage>
        <taxon>Eukaryota</taxon>
        <taxon>Metazoa</taxon>
        <taxon>Chordata</taxon>
        <taxon>Craniata</taxon>
        <taxon>Vertebrata</taxon>
        <taxon>Euteleostomi</taxon>
        <taxon>Amphibia</taxon>
        <taxon>Batrachia</taxon>
        <taxon>Caudata</taxon>
        <taxon>Salamandroidea</taxon>
        <taxon>Salamandridae</taxon>
        <taxon>Pleurodelinae</taxon>
        <taxon>Pleurodeles</taxon>
    </lineage>
</organism>
<sequence>SDDRSLSCKYQVCRKGTCGKGPAVFHLKEEWPKMRETSYLSLKACHLMTKATPIK</sequence>
<feature type="non-terminal residue" evidence="1">
    <location>
        <position position="1"/>
    </location>
</feature>
<comment type="caution">
    <text evidence="1">The sequence shown here is derived from an EMBL/GenBank/DDBJ whole genome shotgun (WGS) entry which is preliminary data.</text>
</comment>
<reference evidence="1" key="1">
    <citation type="journal article" date="2022" name="bioRxiv">
        <title>Sequencing and chromosome-scale assembly of the giantPleurodeles waltlgenome.</title>
        <authorList>
            <person name="Brown T."/>
            <person name="Elewa A."/>
            <person name="Iarovenko S."/>
            <person name="Subramanian E."/>
            <person name="Araus A.J."/>
            <person name="Petzold A."/>
            <person name="Susuki M."/>
            <person name="Suzuki K.-i.T."/>
            <person name="Hayashi T."/>
            <person name="Toyoda A."/>
            <person name="Oliveira C."/>
            <person name="Osipova E."/>
            <person name="Leigh N.D."/>
            <person name="Simon A."/>
            <person name="Yun M.H."/>
        </authorList>
    </citation>
    <scope>NUCLEOTIDE SEQUENCE</scope>
    <source>
        <strain evidence="1">20211129_DDA</strain>
        <tissue evidence="1">Liver</tissue>
    </source>
</reference>
<dbReference type="EMBL" id="JANPWB010000010">
    <property type="protein sequence ID" value="KAJ1136255.1"/>
    <property type="molecule type" value="Genomic_DNA"/>
</dbReference>
<gene>
    <name evidence="1" type="ORF">NDU88_002672</name>
</gene>